<protein>
    <submittedName>
        <fullName evidence="1">Uncharacterized protein</fullName>
    </submittedName>
</protein>
<dbReference type="EMBL" id="KN718303">
    <property type="protein sequence ID" value="KJH40047.1"/>
    <property type="molecule type" value="Genomic_DNA"/>
</dbReference>
<dbReference type="Proteomes" id="UP000053766">
    <property type="component" value="Unassembled WGS sequence"/>
</dbReference>
<reference evidence="2" key="2">
    <citation type="journal article" date="2016" name="Sci. Rep.">
        <title>Dictyocaulus viviparus genome, variome and transcriptome elucidate lungworm biology and support future intervention.</title>
        <authorList>
            <person name="McNulty S.N."/>
            <person name="Strube C."/>
            <person name="Rosa B.A."/>
            <person name="Martin J.C."/>
            <person name="Tyagi R."/>
            <person name="Choi Y.J."/>
            <person name="Wang Q."/>
            <person name="Hallsworth Pepin K."/>
            <person name="Zhang X."/>
            <person name="Ozersky P."/>
            <person name="Wilson R.K."/>
            <person name="Sternberg P.W."/>
            <person name="Gasser R.B."/>
            <person name="Mitreva M."/>
        </authorList>
    </citation>
    <scope>NUCLEOTIDE SEQUENCE [LARGE SCALE GENOMIC DNA]</scope>
    <source>
        <strain evidence="2">HannoverDv2000</strain>
    </source>
</reference>
<organism evidence="1 2">
    <name type="scientific">Dictyocaulus viviparus</name>
    <name type="common">Bovine lungworm</name>
    <dbReference type="NCBI Taxonomy" id="29172"/>
    <lineage>
        <taxon>Eukaryota</taxon>
        <taxon>Metazoa</taxon>
        <taxon>Ecdysozoa</taxon>
        <taxon>Nematoda</taxon>
        <taxon>Chromadorea</taxon>
        <taxon>Rhabditida</taxon>
        <taxon>Rhabditina</taxon>
        <taxon>Rhabditomorpha</taxon>
        <taxon>Strongyloidea</taxon>
        <taxon>Metastrongylidae</taxon>
        <taxon>Dictyocaulus</taxon>
    </lineage>
</organism>
<name>A0A0D8X8E0_DICVI</name>
<gene>
    <name evidence="1" type="ORF">DICVIV_14039</name>
</gene>
<dbReference type="AlphaFoldDB" id="A0A0D8X8E0"/>
<evidence type="ECO:0000313" key="2">
    <source>
        <dbReference type="Proteomes" id="UP000053766"/>
    </source>
</evidence>
<evidence type="ECO:0000313" key="1">
    <source>
        <dbReference type="EMBL" id="KJH40047.1"/>
    </source>
</evidence>
<sequence>MEYLRKLLRKSGKRSGSDTGFAPCYSFRFTMFSSLLHICYVLSQLQQSKSPVD</sequence>
<proteinExistence type="predicted"/>
<accession>A0A0D8X8E0</accession>
<reference evidence="1 2" key="1">
    <citation type="submission" date="2013-11" db="EMBL/GenBank/DDBJ databases">
        <title>Draft genome of the bovine lungworm Dictyocaulus viviparus.</title>
        <authorList>
            <person name="Mitreva M."/>
        </authorList>
    </citation>
    <scope>NUCLEOTIDE SEQUENCE [LARGE SCALE GENOMIC DNA]</scope>
    <source>
        <strain evidence="1 2">HannoverDv2000</strain>
    </source>
</reference>
<keyword evidence="2" id="KW-1185">Reference proteome</keyword>